<keyword evidence="3 11" id="KW-0227">DNA damage</keyword>
<dbReference type="Pfam" id="PF13481">
    <property type="entry name" value="AAA_25"/>
    <property type="match status" value="1"/>
</dbReference>
<evidence type="ECO:0000256" key="12">
    <source>
        <dbReference type="NCBIfam" id="TIGR00416"/>
    </source>
</evidence>
<comment type="caution">
    <text evidence="16">The sequence shown here is derived from an EMBL/GenBank/DDBJ whole genome shotgun (WGS) entry which is preliminary data.</text>
</comment>
<dbReference type="GO" id="GO:0140664">
    <property type="term" value="F:ATP-dependent DNA damage sensor activity"/>
    <property type="evidence" value="ECO:0007669"/>
    <property type="project" value="InterPro"/>
</dbReference>
<dbReference type="EMBL" id="JANIBC010000013">
    <property type="protein sequence ID" value="MCQ8186181.1"/>
    <property type="molecule type" value="Genomic_DNA"/>
</dbReference>
<keyword evidence="2 11" id="KW-0547">Nucleotide-binding</keyword>
<evidence type="ECO:0000256" key="10">
    <source>
        <dbReference type="ARBA" id="ARBA00023204"/>
    </source>
</evidence>
<dbReference type="FunFam" id="3.40.50.300:FF:000050">
    <property type="entry name" value="DNA repair protein RadA"/>
    <property type="match status" value="1"/>
</dbReference>
<keyword evidence="9 11" id="KW-0238">DNA-binding</keyword>
<feature type="binding site" evidence="11">
    <location>
        <begin position="94"/>
        <end position="101"/>
    </location>
    <ligand>
        <name>ATP</name>
        <dbReference type="ChEBI" id="CHEBI:30616"/>
    </ligand>
</feature>
<evidence type="ECO:0000256" key="2">
    <source>
        <dbReference type="ARBA" id="ARBA00022741"/>
    </source>
</evidence>
<dbReference type="SMART" id="SM00382">
    <property type="entry name" value="AAA"/>
    <property type="match status" value="1"/>
</dbReference>
<evidence type="ECO:0000313" key="16">
    <source>
        <dbReference type="EMBL" id="MCQ8186181.1"/>
    </source>
</evidence>
<dbReference type="GO" id="GO:0005829">
    <property type="term" value="C:cytosol"/>
    <property type="evidence" value="ECO:0007669"/>
    <property type="project" value="TreeGrafter"/>
</dbReference>
<dbReference type="PRINTS" id="PR01874">
    <property type="entry name" value="DNAREPAIRADA"/>
</dbReference>
<evidence type="ECO:0000256" key="7">
    <source>
        <dbReference type="ARBA" id="ARBA00022840"/>
    </source>
</evidence>
<dbReference type="SUPFAM" id="SSF52540">
    <property type="entry name" value="P-loop containing nucleoside triphosphate hydrolases"/>
    <property type="match status" value="1"/>
</dbReference>
<dbReference type="RefSeq" id="WP_256620076.1">
    <property type="nucleotide sequence ID" value="NZ_JANIBC010000013.1"/>
</dbReference>
<dbReference type="GO" id="GO:0000725">
    <property type="term" value="P:recombinational repair"/>
    <property type="evidence" value="ECO:0007669"/>
    <property type="project" value="UniProtKB-UniRule"/>
</dbReference>
<evidence type="ECO:0000259" key="15">
    <source>
        <dbReference type="PROSITE" id="PS50162"/>
    </source>
</evidence>
<evidence type="ECO:0000256" key="8">
    <source>
        <dbReference type="ARBA" id="ARBA00023016"/>
    </source>
</evidence>
<dbReference type="InterPro" id="IPR041166">
    <property type="entry name" value="Rubredoxin_2"/>
</dbReference>
<evidence type="ECO:0000256" key="13">
    <source>
        <dbReference type="RuleBase" id="RU003555"/>
    </source>
</evidence>
<dbReference type="GO" id="GO:0008270">
    <property type="term" value="F:zinc ion binding"/>
    <property type="evidence" value="ECO:0007669"/>
    <property type="project" value="UniProtKB-KW"/>
</dbReference>
<evidence type="ECO:0000256" key="3">
    <source>
        <dbReference type="ARBA" id="ARBA00022763"/>
    </source>
</evidence>
<dbReference type="GO" id="GO:0005524">
    <property type="term" value="F:ATP binding"/>
    <property type="evidence" value="ECO:0007669"/>
    <property type="project" value="UniProtKB-UniRule"/>
</dbReference>
<gene>
    <name evidence="11 16" type="primary">radA</name>
    <name evidence="16" type="ORF">NOG11_12405</name>
</gene>
<dbReference type="GO" id="GO:0003684">
    <property type="term" value="F:damaged DNA binding"/>
    <property type="evidence" value="ECO:0007669"/>
    <property type="project" value="InterPro"/>
</dbReference>
<keyword evidence="10 11" id="KW-0234">DNA repair</keyword>
<dbReference type="PANTHER" id="PTHR32472:SF10">
    <property type="entry name" value="DNA REPAIR PROTEIN RADA-LIKE PROTEIN"/>
    <property type="match status" value="1"/>
</dbReference>
<evidence type="ECO:0000256" key="9">
    <source>
        <dbReference type="ARBA" id="ARBA00023125"/>
    </source>
</evidence>
<keyword evidence="7 11" id="KW-0067">ATP-binding</keyword>
<keyword evidence="6 13" id="KW-0862">Zinc</keyword>
<sequence length="449" mass="46898">MPRNQQSFVCQSCGSVYGRWQGRCDDCGSWNTIEPEQDALAAPSSGKKTKARGLPIEGLTGHAAPPPRFGTGASEFDRALGGGLVPGSALLVGGDPGVGKSTLLLQTAAAAAKDGKRTLYISGEEALDQIRLRASRLGLEDAPLQLAVGTALKDILQTVKANKPDFLIIDSIQTLWSDDIPSAPGTVGQVRACASELTRYAKNAGCTVVLVGHVTKEGQIAGPRVVEHLVDVVLYFEAENGRSFRLIRAVKNRYGPANEIGVFEMQGSGLKEVLNPSALFLGEGDEDTPGTAVFAGTEGSRPLLCEFQALVIPSQLAQPRRTVVGWDSGRLAQLLAVLSARSGVEFGRDDVFLSVAGGLRITDPAADLAAALALISAKEGTPVPARTTAFGEIGLSGKIRPAAQGAMRLTESAKLGFVRTAGPAGLESDTIPYVPLSSLQEAATWLTGS</sequence>
<dbReference type="GO" id="GO:0016787">
    <property type="term" value="F:hydrolase activity"/>
    <property type="evidence" value="ECO:0007669"/>
    <property type="project" value="UniProtKB-KW"/>
</dbReference>
<keyword evidence="4 13" id="KW-0863">Zinc-finger</keyword>
<protein>
    <recommendedName>
        <fullName evidence="11 12">DNA repair protein RadA</fullName>
    </recommendedName>
</protein>
<dbReference type="HAMAP" id="MF_01498">
    <property type="entry name" value="RadA_bact"/>
    <property type="match status" value="1"/>
</dbReference>
<dbReference type="InterPro" id="IPR003593">
    <property type="entry name" value="AAA+_ATPase"/>
</dbReference>
<comment type="domain">
    <text evidence="11">The middle region has homology to RecA with ATPase motifs including the RadA KNRFG motif, while the C-terminus is homologous to Lon protease.</text>
</comment>
<comment type="function">
    <text evidence="11">Plays a role in repairing double-strand DNA breaks, probably involving stabilizing or processing branched DNA or blocked replication forks.</text>
</comment>
<evidence type="ECO:0000256" key="6">
    <source>
        <dbReference type="ARBA" id="ARBA00022833"/>
    </source>
</evidence>
<dbReference type="NCBIfam" id="TIGR00416">
    <property type="entry name" value="sms"/>
    <property type="match status" value="1"/>
</dbReference>
<evidence type="ECO:0000313" key="17">
    <source>
        <dbReference type="Proteomes" id="UP001142610"/>
    </source>
</evidence>
<keyword evidence="1 11" id="KW-0479">Metal-binding</keyword>
<dbReference type="InterPro" id="IPR020568">
    <property type="entry name" value="Ribosomal_Su5_D2-typ_SF"/>
</dbReference>
<dbReference type="InterPro" id="IPR014721">
    <property type="entry name" value="Ribsml_uS5_D2-typ_fold_subgr"/>
</dbReference>
<accession>A0A9X2RJS1</accession>
<evidence type="ECO:0000256" key="11">
    <source>
        <dbReference type="HAMAP-Rule" id="MF_01498"/>
    </source>
</evidence>
<comment type="similarity">
    <text evidence="11 13">Belongs to the RecA family. RadA subfamily.</text>
</comment>
<dbReference type="InterPro" id="IPR027417">
    <property type="entry name" value="P-loop_NTPase"/>
</dbReference>
<keyword evidence="8 11" id="KW-0346">Stress response</keyword>
<feature type="domain" description="RecA family profile 1" evidence="15">
    <location>
        <begin position="65"/>
        <end position="214"/>
    </location>
</feature>
<dbReference type="Pfam" id="PF18073">
    <property type="entry name" value="Zn_ribbon_LapB"/>
    <property type="match status" value="1"/>
</dbReference>
<keyword evidence="17" id="KW-1185">Reference proteome</keyword>
<evidence type="ECO:0000256" key="5">
    <source>
        <dbReference type="ARBA" id="ARBA00022801"/>
    </source>
</evidence>
<dbReference type="Proteomes" id="UP001142610">
    <property type="component" value="Unassembled WGS sequence"/>
</dbReference>
<evidence type="ECO:0000256" key="14">
    <source>
        <dbReference type="SAM" id="MobiDB-lite"/>
    </source>
</evidence>
<evidence type="ECO:0000256" key="1">
    <source>
        <dbReference type="ARBA" id="ARBA00022723"/>
    </source>
</evidence>
<evidence type="ECO:0000256" key="4">
    <source>
        <dbReference type="ARBA" id="ARBA00022771"/>
    </source>
</evidence>
<dbReference type="AlphaFoldDB" id="A0A9X2RJS1"/>
<dbReference type="Gene3D" id="3.40.50.300">
    <property type="entry name" value="P-loop containing nucleotide triphosphate hydrolases"/>
    <property type="match status" value="1"/>
</dbReference>
<feature type="short sequence motif" description="RadA KNRFG motif" evidence="11">
    <location>
        <begin position="251"/>
        <end position="255"/>
    </location>
</feature>
<dbReference type="CDD" id="cd01121">
    <property type="entry name" value="RadA_SMS_N"/>
    <property type="match status" value="1"/>
</dbReference>
<dbReference type="InterPro" id="IPR020588">
    <property type="entry name" value="RecA_ATP-bd"/>
</dbReference>
<proteinExistence type="inferred from homology"/>
<dbReference type="Gene3D" id="3.30.230.10">
    <property type="match status" value="1"/>
</dbReference>
<keyword evidence="5" id="KW-0378">Hydrolase</keyword>
<feature type="region of interest" description="Lon-protease-like" evidence="11">
    <location>
        <begin position="350"/>
        <end position="449"/>
    </location>
</feature>
<dbReference type="SUPFAM" id="SSF54211">
    <property type="entry name" value="Ribosomal protein S5 domain 2-like"/>
    <property type="match status" value="1"/>
</dbReference>
<name>A0A9X2RJS1_9PROT</name>
<dbReference type="InterPro" id="IPR004504">
    <property type="entry name" value="DNA_repair_RadA"/>
</dbReference>
<organism evidence="16 17">
    <name type="scientific">Parvularcula maris</name>
    <dbReference type="NCBI Taxonomy" id="2965077"/>
    <lineage>
        <taxon>Bacteria</taxon>
        <taxon>Pseudomonadati</taxon>
        <taxon>Pseudomonadota</taxon>
        <taxon>Alphaproteobacteria</taxon>
        <taxon>Parvularculales</taxon>
        <taxon>Parvularculaceae</taxon>
        <taxon>Parvularcula</taxon>
    </lineage>
</organism>
<comment type="function">
    <text evidence="13">DNA-dependent ATPase involved in processing of recombination intermediates, plays a role in repairing DNA breaks. Stimulates the branch migration of RecA-mediated strand transfer reactions, allowing the 3' invading strand to extend heteroduplex DNA faster. Binds ssDNA in the presence of ADP but not other nucleotides, has ATPase activity that is stimulated by ssDNA and various branched DNA structures, but inhibited by SSB. Does not have RecA's homology-searching function.</text>
</comment>
<reference evidence="16" key="1">
    <citation type="submission" date="2022-07" db="EMBL/GenBank/DDBJ databases">
        <title>Parvularcula maris sp. nov., an algicidal bacterium isolated from seawater.</title>
        <authorList>
            <person name="Li F."/>
        </authorList>
    </citation>
    <scope>NUCLEOTIDE SEQUENCE</scope>
    <source>
        <strain evidence="16">BGMRC 0090</strain>
    </source>
</reference>
<dbReference type="PROSITE" id="PS50162">
    <property type="entry name" value="RECA_2"/>
    <property type="match status" value="1"/>
</dbReference>
<feature type="region of interest" description="Disordered" evidence="14">
    <location>
        <begin position="38"/>
        <end position="72"/>
    </location>
</feature>
<dbReference type="PANTHER" id="PTHR32472">
    <property type="entry name" value="DNA REPAIR PROTEIN RADA"/>
    <property type="match status" value="1"/>
</dbReference>